<protein>
    <recommendedName>
        <fullName evidence="4">Cupin domain</fullName>
    </recommendedName>
</protein>
<dbReference type="InterPro" id="IPR011051">
    <property type="entry name" value="RmlC_Cupin_sf"/>
</dbReference>
<organism evidence="2 3">
    <name type="scientific">Pseudonocardia hierapolitana</name>
    <dbReference type="NCBI Taxonomy" id="1128676"/>
    <lineage>
        <taxon>Bacteria</taxon>
        <taxon>Bacillati</taxon>
        <taxon>Actinomycetota</taxon>
        <taxon>Actinomycetes</taxon>
        <taxon>Pseudonocardiales</taxon>
        <taxon>Pseudonocardiaceae</taxon>
        <taxon>Pseudonocardia</taxon>
    </lineage>
</organism>
<dbReference type="InterPro" id="IPR014710">
    <property type="entry name" value="RmlC-like_jellyroll"/>
</dbReference>
<keyword evidence="3" id="KW-1185">Reference proteome</keyword>
<evidence type="ECO:0000313" key="2">
    <source>
        <dbReference type="EMBL" id="TWF82267.1"/>
    </source>
</evidence>
<gene>
    <name evidence="2" type="ORF">FHX44_118212</name>
</gene>
<feature type="region of interest" description="Disordered" evidence="1">
    <location>
        <begin position="100"/>
        <end position="136"/>
    </location>
</feature>
<comment type="caution">
    <text evidence="2">The sequence shown here is derived from an EMBL/GenBank/DDBJ whole genome shotgun (WGS) entry which is preliminary data.</text>
</comment>
<dbReference type="Proteomes" id="UP000321261">
    <property type="component" value="Unassembled WGS sequence"/>
</dbReference>
<sequence>MVDSPADMPVEDRTDRRGSVRRVDRAALAEPLPGLWMQPLADPESGSDRTVVNYMEVGPGSARPGIHTHEFDQYYLVLEGELTVEVALEKHVVGTRVARRRAAPAVQRRGRDREAHRRAGTRPGTGQAVRMLGGGA</sequence>
<dbReference type="Gene3D" id="2.60.120.10">
    <property type="entry name" value="Jelly Rolls"/>
    <property type="match status" value="1"/>
</dbReference>
<feature type="region of interest" description="Disordered" evidence="1">
    <location>
        <begin position="1"/>
        <end position="21"/>
    </location>
</feature>
<proteinExistence type="predicted"/>
<evidence type="ECO:0000313" key="3">
    <source>
        <dbReference type="Proteomes" id="UP000321261"/>
    </source>
</evidence>
<feature type="compositionally biased region" description="Basic and acidic residues" evidence="1">
    <location>
        <begin position="10"/>
        <end position="21"/>
    </location>
</feature>
<dbReference type="EMBL" id="VIWU01000001">
    <property type="protein sequence ID" value="TWF82267.1"/>
    <property type="molecule type" value="Genomic_DNA"/>
</dbReference>
<accession>A0A561T576</accession>
<dbReference type="AlphaFoldDB" id="A0A561T576"/>
<evidence type="ECO:0000256" key="1">
    <source>
        <dbReference type="SAM" id="MobiDB-lite"/>
    </source>
</evidence>
<name>A0A561T576_9PSEU</name>
<reference evidence="2 3" key="1">
    <citation type="submission" date="2019-06" db="EMBL/GenBank/DDBJ databases">
        <title>Sequencing the genomes of 1000 actinobacteria strains.</title>
        <authorList>
            <person name="Klenk H.-P."/>
        </authorList>
    </citation>
    <scope>NUCLEOTIDE SEQUENCE [LARGE SCALE GENOMIC DNA]</scope>
    <source>
        <strain evidence="2 3">DSM 45671</strain>
    </source>
</reference>
<dbReference type="SUPFAM" id="SSF51182">
    <property type="entry name" value="RmlC-like cupins"/>
    <property type="match status" value="1"/>
</dbReference>
<evidence type="ECO:0008006" key="4">
    <source>
        <dbReference type="Google" id="ProtNLM"/>
    </source>
</evidence>